<keyword evidence="1" id="KW-0227">DNA damage</keyword>
<dbReference type="AlphaFoldDB" id="A0A6M4MEJ9"/>
<dbReference type="Pfam" id="PF00817">
    <property type="entry name" value="IMS"/>
    <property type="match status" value="1"/>
</dbReference>
<dbReference type="KEGG" id="apel:CA267_009615"/>
<dbReference type="Proteomes" id="UP000219285">
    <property type="component" value="Chromosome"/>
</dbReference>
<dbReference type="OrthoDB" id="5298951at2"/>
<dbReference type="EMBL" id="CP052766">
    <property type="protein sequence ID" value="QJR81015.1"/>
    <property type="molecule type" value="Genomic_DNA"/>
</dbReference>
<dbReference type="CDD" id="cd03468">
    <property type="entry name" value="PolY_like"/>
    <property type="match status" value="1"/>
</dbReference>
<evidence type="ECO:0000259" key="2">
    <source>
        <dbReference type="Pfam" id="PF00817"/>
    </source>
</evidence>
<dbReference type="PANTHER" id="PTHR35369">
    <property type="entry name" value="BLR3025 PROTEIN-RELATED"/>
    <property type="match status" value="1"/>
</dbReference>
<accession>A0A6M4MEJ9</accession>
<dbReference type="SUPFAM" id="SSF56672">
    <property type="entry name" value="DNA/RNA polymerases"/>
    <property type="match status" value="1"/>
</dbReference>
<gene>
    <name evidence="3" type="ORF">CA267_009615</name>
</gene>
<dbReference type="InterPro" id="IPR050356">
    <property type="entry name" value="SulA_CellDiv_inhibitor"/>
</dbReference>
<dbReference type="PANTHER" id="PTHR35369:SF2">
    <property type="entry name" value="BLR3025 PROTEIN"/>
    <property type="match status" value="1"/>
</dbReference>
<proteinExistence type="predicted"/>
<evidence type="ECO:0000313" key="3">
    <source>
        <dbReference type="EMBL" id="QJR81015.1"/>
    </source>
</evidence>
<sequence length="466" mass="53193">MLWLYLHFSQLTLDTQTAFPLPENASPASPLVVYQASDNCIRQRCQLAKSTGIEVGMGMAQAAALSARLTVIDYQADTEAKRLSVIAHRLYQIAADIVIYNPDCLAMRVDTLIRYYGGAENFWLTLRNELTELQVNYHYACGWSIESARVLAFNRCNQFCTDPRILRQLLQACPMHCSELTPKQRHSLNRVGIKTLAHILALPATELGKRFDNQLIRYLCALRGEVTPQVSYFHPSETFSSTIEPAYEINKTQQLLPWVNSLLNELMVFLRLRNKVSLNLELTLRFREHPSLTLSIGSACAIYKAEEWQTLCALHIEQLRLPAPVTGFQLVAENLEAISEQTNDFFSDRNHYFSHKQLIGRLQARLGDAAVWQPFGGNDHRVEFTTCRHPTTTTIPSFSLPTFCLPQPIPLIQASHVIYGPVRLQTGWWDAKPVKRDYFVSQTDSGQYLHIFKNSRGQWFIHGWYS</sequence>
<evidence type="ECO:0000313" key="4">
    <source>
        <dbReference type="Proteomes" id="UP000219285"/>
    </source>
</evidence>
<dbReference type="RefSeq" id="WP_075607688.1">
    <property type="nucleotide sequence ID" value="NZ_CP052766.1"/>
</dbReference>
<keyword evidence="4" id="KW-1185">Reference proteome</keyword>
<feature type="domain" description="UmuC" evidence="2">
    <location>
        <begin position="29"/>
        <end position="144"/>
    </location>
</feature>
<dbReference type="InterPro" id="IPR043502">
    <property type="entry name" value="DNA/RNA_pol_sf"/>
</dbReference>
<evidence type="ECO:0000256" key="1">
    <source>
        <dbReference type="ARBA" id="ARBA00022763"/>
    </source>
</evidence>
<dbReference type="GO" id="GO:0006281">
    <property type="term" value="P:DNA repair"/>
    <property type="evidence" value="ECO:0007669"/>
    <property type="project" value="InterPro"/>
</dbReference>
<organism evidence="3 4">
    <name type="scientific">Alteromonas pelagimontana</name>
    <dbReference type="NCBI Taxonomy" id="1858656"/>
    <lineage>
        <taxon>Bacteria</taxon>
        <taxon>Pseudomonadati</taxon>
        <taxon>Pseudomonadota</taxon>
        <taxon>Gammaproteobacteria</taxon>
        <taxon>Alteromonadales</taxon>
        <taxon>Alteromonadaceae</taxon>
        <taxon>Alteromonas/Salinimonas group</taxon>
        <taxon>Alteromonas</taxon>
    </lineage>
</organism>
<protein>
    <submittedName>
        <fullName evidence="3">DNA polymerase Y family protein</fullName>
    </submittedName>
</protein>
<name>A0A6M4MEJ9_9ALTE</name>
<reference evidence="4" key="1">
    <citation type="submission" date="2014-12" db="EMBL/GenBank/DDBJ databases">
        <title>Complete genome sequence of a multi-drug resistant Klebsiella pneumoniae.</title>
        <authorList>
            <person name="Hua X."/>
            <person name="Chen Q."/>
            <person name="Li X."/>
            <person name="Feng Y."/>
            <person name="Ruan Z."/>
            <person name="Yu Y."/>
        </authorList>
    </citation>
    <scope>NUCLEOTIDE SEQUENCE [LARGE SCALE GENOMIC DNA]</scope>
    <source>
        <strain evidence="4">5.12</strain>
    </source>
</reference>
<dbReference type="InterPro" id="IPR001126">
    <property type="entry name" value="UmuC"/>
</dbReference>
<reference evidence="3 4" key="2">
    <citation type="submission" date="2020-04" db="EMBL/GenBank/DDBJ databases">
        <title>Complete genome sequence of Alteromonas pelagimontana 5.12T.</title>
        <authorList>
            <person name="Sinha R.K."/>
            <person name="Krishnan K.P."/>
            <person name="Kurian J.P."/>
        </authorList>
    </citation>
    <scope>NUCLEOTIDE SEQUENCE [LARGE SCALE GENOMIC DNA]</scope>
    <source>
        <strain evidence="3 4">5.12</strain>
    </source>
</reference>